<reference evidence="1 2" key="1">
    <citation type="submission" date="2023-12" db="EMBL/GenBank/DDBJ databases">
        <title>Genome sequencing of Xanthomonas floridensis.</title>
        <authorList>
            <person name="Greer S."/>
            <person name="Harrison J."/>
            <person name="Grant M."/>
            <person name="Vicente J."/>
            <person name="Studholme D."/>
        </authorList>
    </citation>
    <scope>NUCLEOTIDE SEQUENCE [LARGE SCALE GENOMIC DNA]</scope>
    <source>
        <strain evidence="1 2">WHRI 8848</strain>
    </source>
</reference>
<keyword evidence="2" id="KW-1185">Reference proteome</keyword>
<dbReference type="EMBL" id="JAYFSO010000053">
    <property type="protein sequence ID" value="MEA5126520.1"/>
    <property type="molecule type" value="Genomic_DNA"/>
</dbReference>
<evidence type="ECO:0000313" key="1">
    <source>
        <dbReference type="EMBL" id="MEA5126520.1"/>
    </source>
</evidence>
<proteinExistence type="predicted"/>
<evidence type="ECO:0000313" key="2">
    <source>
        <dbReference type="Proteomes" id="UP001303614"/>
    </source>
</evidence>
<sequence>MNPHFLAFIQLGKELAAAHGVSWEIPLDQSGTAIKGHEWDLTALAGGVAPKHRLRHFSSDGSALDALNAMRVSSGQSPLPHRTLSTAWQDLIKAVVMDQLFVRRNSFGHVASNVARPLRVIATCAADIEPWNVTVDEIAVSVRTGNSIQASGKLGDLIAGLIKVLFDTNHLADAGPLYSALAATRLQSRTTRRSKFLNSTAEIRDNLEDRKRAECLPERRAFWELVRIVMTEQPLTFMNELRFAAIRIMILTGFRIGEATLLPAEWRTDRHYYASSRRPAGELGGYSQSLMIRHFAEKQQAKNADSKVLIDKTHYVPQMFEEIVSETMARAAAITNPLRNTLRKQTETGRVLPDFALSELVPITQIYTRLTGNAFWIRYE</sequence>
<evidence type="ECO:0008006" key="3">
    <source>
        <dbReference type="Google" id="ProtNLM"/>
    </source>
</evidence>
<accession>A0ABU5Q3R3</accession>
<gene>
    <name evidence="1" type="ORF">VB146_22295</name>
</gene>
<comment type="caution">
    <text evidence="1">The sequence shown here is derived from an EMBL/GenBank/DDBJ whole genome shotgun (WGS) entry which is preliminary data.</text>
</comment>
<dbReference type="RefSeq" id="WP_239692247.1">
    <property type="nucleotide sequence ID" value="NZ_JAYFSN010000055.1"/>
</dbReference>
<organism evidence="1 2">
    <name type="scientific">Xanthomonas floridensis</name>
    <dbReference type="NCBI Taxonomy" id="1843580"/>
    <lineage>
        <taxon>Bacteria</taxon>
        <taxon>Pseudomonadati</taxon>
        <taxon>Pseudomonadota</taxon>
        <taxon>Gammaproteobacteria</taxon>
        <taxon>Lysobacterales</taxon>
        <taxon>Lysobacteraceae</taxon>
        <taxon>Xanthomonas</taxon>
    </lineage>
</organism>
<name>A0ABU5Q3R3_9XANT</name>
<protein>
    <recommendedName>
        <fullName evidence="3">Integrase</fullName>
    </recommendedName>
</protein>
<dbReference type="Proteomes" id="UP001303614">
    <property type="component" value="Unassembled WGS sequence"/>
</dbReference>